<evidence type="ECO:0000259" key="1">
    <source>
        <dbReference type="Pfam" id="PF13333"/>
    </source>
</evidence>
<dbReference type="EMBL" id="DYUB01000321">
    <property type="protein sequence ID" value="HJG97494.1"/>
    <property type="molecule type" value="Genomic_DNA"/>
</dbReference>
<dbReference type="Pfam" id="PF13333">
    <property type="entry name" value="rve_2"/>
    <property type="match status" value="1"/>
</dbReference>
<gene>
    <name evidence="2" type="ORF">K8V90_05790</name>
    <name evidence="3" type="ORF">K8V90_10365</name>
</gene>
<reference evidence="3" key="2">
    <citation type="submission" date="2021-09" db="EMBL/GenBank/DDBJ databases">
        <authorList>
            <person name="Gilroy R."/>
        </authorList>
    </citation>
    <scope>NUCLEOTIDE SEQUENCE</scope>
    <source>
        <strain evidence="3">1277</strain>
    </source>
</reference>
<proteinExistence type="predicted"/>
<organism evidence="3 4">
    <name type="scientific">Romboutsia timonensis</name>
    <dbReference type="NCBI Taxonomy" id="1776391"/>
    <lineage>
        <taxon>Bacteria</taxon>
        <taxon>Bacillati</taxon>
        <taxon>Bacillota</taxon>
        <taxon>Clostridia</taxon>
        <taxon>Peptostreptococcales</taxon>
        <taxon>Peptostreptococcaceae</taxon>
        <taxon>Romboutsia</taxon>
    </lineage>
</organism>
<dbReference type="InterPro" id="IPR001584">
    <property type="entry name" value="Integrase_cat-core"/>
</dbReference>
<dbReference type="GO" id="GO:0015074">
    <property type="term" value="P:DNA integration"/>
    <property type="evidence" value="ECO:0007669"/>
    <property type="project" value="InterPro"/>
</dbReference>
<evidence type="ECO:0000313" key="3">
    <source>
        <dbReference type="EMBL" id="HJG97494.1"/>
    </source>
</evidence>
<dbReference type="AlphaFoldDB" id="A0A921T0A7"/>
<comment type="caution">
    <text evidence="3">The sequence shown here is derived from an EMBL/GenBank/DDBJ whole genome shotgun (WGS) entry which is preliminary data.</text>
</comment>
<evidence type="ECO:0000313" key="2">
    <source>
        <dbReference type="EMBL" id="HJG96598.1"/>
    </source>
</evidence>
<accession>A0A921T0A7</accession>
<name>A0A921T0A7_9FIRM</name>
<sequence length="27" mass="3470">MYWYNNYRFQAKLKNMTPVEYRCHTIV</sequence>
<protein>
    <submittedName>
        <fullName evidence="3">IS3 family transposase</fullName>
    </submittedName>
</protein>
<evidence type="ECO:0000313" key="4">
    <source>
        <dbReference type="Proteomes" id="UP000776700"/>
    </source>
</evidence>
<reference evidence="3" key="1">
    <citation type="journal article" date="2021" name="PeerJ">
        <title>Extensive microbial diversity within the chicken gut microbiome revealed by metagenomics and culture.</title>
        <authorList>
            <person name="Gilroy R."/>
            <person name="Ravi A."/>
            <person name="Getino M."/>
            <person name="Pursley I."/>
            <person name="Horton D.L."/>
            <person name="Alikhan N.F."/>
            <person name="Baker D."/>
            <person name="Gharbi K."/>
            <person name="Hall N."/>
            <person name="Watson M."/>
            <person name="Adriaenssens E.M."/>
            <person name="Foster-Nyarko E."/>
            <person name="Jarju S."/>
            <person name="Secka A."/>
            <person name="Antonio M."/>
            <person name="Oren A."/>
            <person name="Chaudhuri R.R."/>
            <person name="La Ragione R."/>
            <person name="Hildebrand F."/>
            <person name="Pallen M.J."/>
        </authorList>
    </citation>
    <scope>NUCLEOTIDE SEQUENCE</scope>
    <source>
        <strain evidence="3">1277</strain>
    </source>
</reference>
<dbReference type="EMBL" id="DYUB01000183">
    <property type="protein sequence ID" value="HJG96598.1"/>
    <property type="molecule type" value="Genomic_DNA"/>
</dbReference>
<feature type="domain" description="Integrase catalytic" evidence="1">
    <location>
        <begin position="2"/>
        <end position="25"/>
    </location>
</feature>
<dbReference type="Proteomes" id="UP000776700">
    <property type="component" value="Unassembled WGS sequence"/>
</dbReference>